<dbReference type="Proteomes" id="UP000054721">
    <property type="component" value="Unassembled WGS sequence"/>
</dbReference>
<sequence length="33" mass="3844">MTPRTTVVNAEKHKESKESAIPSAYWSSRHWTQ</sequence>
<keyword evidence="3" id="KW-1185">Reference proteome</keyword>
<gene>
    <name evidence="2" type="ORF">T02_13266</name>
</gene>
<reference evidence="2 3" key="1">
    <citation type="submission" date="2015-05" db="EMBL/GenBank/DDBJ databases">
        <title>Evolution of Trichinella species and genotypes.</title>
        <authorList>
            <person name="Korhonen P.K."/>
            <person name="Edoardo P."/>
            <person name="Giuseppe L.R."/>
            <person name="Gasser R.B."/>
        </authorList>
    </citation>
    <scope>NUCLEOTIDE SEQUENCE [LARGE SCALE GENOMIC DNA]</scope>
    <source>
        <strain evidence="2">ISS10</strain>
    </source>
</reference>
<accession>A0A0V1KIU4</accession>
<evidence type="ECO:0000313" key="3">
    <source>
        <dbReference type="Proteomes" id="UP000054721"/>
    </source>
</evidence>
<evidence type="ECO:0000256" key="1">
    <source>
        <dbReference type="SAM" id="MobiDB-lite"/>
    </source>
</evidence>
<dbReference type="AlphaFoldDB" id="A0A0V1KIU4"/>
<proteinExistence type="predicted"/>
<name>A0A0V1KIU4_9BILA</name>
<organism evidence="2 3">
    <name type="scientific">Trichinella nativa</name>
    <dbReference type="NCBI Taxonomy" id="6335"/>
    <lineage>
        <taxon>Eukaryota</taxon>
        <taxon>Metazoa</taxon>
        <taxon>Ecdysozoa</taxon>
        <taxon>Nematoda</taxon>
        <taxon>Enoplea</taxon>
        <taxon>Dorylaimia</taxon>
        <taxon>Trichinellida</taxon>
        <taxon>Trichinellidae</taxon>
        <taxon>Trichinella</taxon>
    </lineage>
</organism>
<comment type="caution">
    <text evidence="2">The sequence shown here is derived from an EMBL/GenBank/DDBJ whole genome shotgun (WGS) entry which is preliminary data.</text>
</comment>
<feature type="region of interest" description="Disordered" evidence="1">
    <location>
        <begin position="1"/>
        <end position="33"/>
    </location>
</feature>
<evidence type="ECO:0000313" key="2">
    <source>
        <dbReference type="EMBL" id="KRZ47178.1"/>
    </source>
</evidence>
<protein>
    <submittedName>
        <fullName evidence="2">Uncharacterized protein</fullName>
    </submittedName>
</protein>
<dbReference type="EMBL" id="JYDW01001227">
    <property type="protein sequence ID" value="KRZ47178.1"/>
    <property type="molecule type" value="Genomic_DNA"/>
</dbReference>